<dbReference type="EMBL" id="JAMDMJ010000025">
    <property type="protein sequence ID" value="MCY9597904.1"/>
    <property type="molecule type" value="Genomic_DNA"/>
</dbReference>
<dbReference type="OrthoDB" id="2375390at2"/>
<evidence type="ECO:0000313" key="5">
    <source>
        <dbReference type="Proteomes" id="UP000288943"/>
    </source>
</evidence>
<evidence type="ECO:0000256" key="2">
    <source>
        <dbReference type="SAM" id="SignalP"/>
    </source>
</evidence>
<evidence type="ECO:0000313" key="3">
    <source>
        <dbReference type="EMBL" id="MCY9597904.1"/>
    </source>
</evidence>
<reference evidence="4 5" key="1">
    <citation type="submission" date="2018-01" db="EMBL/GenBank/DDBJ databases">
        <title>The whole genome sequencing and assembly of Paenibacillus chitinolyticus KCCM 41400 strain.</title>
        <authorList>
            <person name="Kim J.-Y."/>
            <person name="Park M.-K."/>
            <person name="Lee Y.-J."/>
            <person name="Yi H."/>
            <person name="Bahn Y.-S."/>
            <person name="Kim J.F."/>
            <person name="Lee D.-W."/>
        </authorList>
    </citation>
    <scope>NUCLEOTIDE SEQUENCE [LARGE SCALE GENOMIC DNA]</scope>
    <source>
        <strain evidence="4 5">KCCM 41400</strain>
    </source>
</reference>
<reference evidence="3 6" key="2">
    <citation type="submission" date="2022-05" db="EMBL/GenBank/DDBJ databases">
        <title>Genome Sequencing of Bee-Associated Microbes.</title>
        <authorList>
            <person name="Dunlap C."/>
        </authorList>
    </citation>
    <scope>NUCLEOTIDE SEQUENCE [LARGE SCALE GENOMIC DNA]</scope>
    <source>
        <strain evidence="3 6">NRRL B-23120</strain>
    </source>
</reference>
<organism evidence="4 5">
    <name type="scientific">Paenibacillus chitinolyticus</name>
    <dbReference type="NCBI Taxonomy" id="79263"/>
    <lineage>
        <taxon>Bacteria</taxon>
        <taxon>Bacillati</taxon>
        <taxon>Bacillota</taxon>
        <taxon>Bacilli</taxon>
        <taxon>Bacillales</taxon>
        <taxon>Paenibacillaceae</taxon>
        <taxon>Paenibacillus</taxon>
    </lineage>
</organism>
<dbReference type="KEGG" id="pchi:PC41400_22455"/>
<protein>
    <recommendedName>
        <fullName evidence="7">LysM domain-containing protein</fullName>
    </recommendedName>
</protein>
<accession>A0A410X133</accession>
<dbReference type="Proteomes" id="UP001527202">
    <property type="component" value="Unassembled WGS sequence"/>
</dbReference>
<proteinExistence type="predicted"/>
<feature type="signal peptide" evidence="2">
    <location>
        <begin position="1"/>
        <end position="27"/>
    </location>
</feature>
<keyword evidence="6" id="KW-1185">Reference proteome</keyword>
<name>A0A410X133_9BACL</name>
<feature type="chain" id="PRO_5038883596" description="LysM domain-containing protein" evidence="2">
    <location>
        <begin position="28"/>
        <end position="241"/>
    </location>
</feature>
<dbReference type="RefSeq" id="WP_042232582.1">
    <property type="nucleotide sequence ID" value="NZ_CP026520.1"/>
</dbReference>
<sequence>MFLQPSKKKWAGTLALAFLLGSVSLGARQAAAFGSPEELPDEAVLSLPTPSAGVPGRQDSHNPKDGSVSGLPILEEAASILGTTVASLKESLDKGKSLSDVAKDKGISEKELTAKLLTIRDSKIDQAVKEGRLDAERAAALKQKMAEHLKRMLQDKALLDHHNPHQHGKMRHSLKPDQEKLAQAIGISKEELHRELRQGKSLQQIAESKGITKSQLISRIQALLAPDLEKYVEQRVPARES</sequence>
<evidence type="ECO:0000313" key="6">
    <source>
        <dbReference type="Proteomes" id="UP001527202"/>
    </source>
</evidence>
<evidence type="ECO:0000256" key="1">
    <source>
        <dbReference type="SAM" id="MobiDB-lite"/>
    </source>
</evidence>
<dbReference type="AlphaFoldDB" id="A0A410X133"/>
<dbReference type="GeneID" id="95377559"/>
<feature type="region of interest" description="Disordered" evidence="1">
    <location>
        <begin position="36"/>
        <end position="69"/>
    </location>
</feature>
<keyword evidence="2" id="KW-0732">Signal</keyword>
<evidence type="ECO:0008006" key="7">
    <source>
        <dbReference type="Google" id="ProtNLM"/>
    </source>
</evidence>
<dbReference type="EMBL" id="CP026520">
    <property type="protein sequence ID" value="QAV20282.1"/>
    <property type="molecule type" value="Genomic_DNA"/>
</dbReference>
<evidence type="ECO:0000313" key="4">
    <source>
        <dbReference type="EMBL" id="QAV20282.1"/>
    </source>
</evidence>
<gene>
    <name evidence="3" type="ORF">M5X16_19225</name>
    <name evidence="4" type="ORF">PC41400_22455</name>
</gene>
<dbReference type="Proteomes" id="UP000288943">
    <property type="component" value="Chromosome"/>
</dbReference>